<evidence type="ECO:0000313" key="2">
    <source>
        <dbReference type="Proteomes" id="UP000054729"/>
    </source>
</evidence>
<keyword evidence="2" id="KW-1185">Reference proteome</keyword>
<gene>
    <name evidence="1" type="ORF">Lwal_1032</name>
</gene>
<dbReference type="Proteomes" id="UP000054729">
    <property type="component" value="Unassembled WGS sequence"/>
</dbReference>
<dbReference type="OrthoDB" id="5650038at2"/>
<sequence>MTQNTSGFTNWFTTDKCRAKAEIKYDIKQLEHRLAKQINELSHPSSTEELRSLIASICDNYRIYLNVLQPEGPSVEFDSLRLSHPINHFEQLNKAIQLKNELSGIITLEVELLLVTKLTCCYYLLANNQWEASASFMCSPFTKEDYDLGQLFKKATLKEWILTLIDIWNHDNNAFGDSSTLFLRSSKDDYEMTLNYFSNPDVVDFINAAFFYKLYPDKLFAEFIHPEKLVSVRMRVGLLHEIIEQLQEQLYNMAFHFGLQTSTDLIFHGDELPQGILIEVAPQHTELLQLAIKSLKVNFTPENNEQINIERLHDLRRAYKFWFNPNRLIDAVMVLLQRLVKEEKDVELTFSNFHAEMIVLYKKLTTTECFDLYGYFSNNDSRCLLYTLELIISGKSLDWLPSLREIERNAVQKVYRALKSVMEVLRIELKNRHVSTEPYKQPENKAFEVDRRNREAVFRIIEVYGCENTPNNDLLEKLFHDMEDDEHKY</sequence>
<protein>
    <submittedName>
        <fullName evidence="1">Uncharacterized protein</fullName>
    </submittedName>
</protein>
<name>A0A0W1AJQ6_9GAMM</name>
<evidence type="ECO:0000313" key="1">
    <source>
        <dbReference type="EMBL" id="KTD81595.1"/>
    </source>
</evidence>
<accession>A0A0W1AJQ6</accession>
<dbReference type="AlphaFoldDB" id="A0A0W1AJQ6"/>
<dbReference type="EMBL" id="LNZB01000023">
    <property type="protein sequence ID" value="KTD81595.1"/>
    <property type="molecule type" value="Genomic_DNA"/>
</dbReference>
<dbReference type="PATRIC" id="fig|66969.6.peg.1132"/>
<proteinExistence type="predicted"/>
<reference evidence="1 2" key="1">
    <citation type="submission" date="2015-11" db="EMBL/GenBank/DDBJ databases">
        <title>Genomic analysis of 38 Legionella species identifies large and diverse effector repertoires.</title>
        <authorList>
            <person name="Burstein D."/>
            <person name="Amaro F."/>
            <person name="Zusman T."/>
            <person name="Lifshitz Z."/>
            <person name="Cohen O."/>
            <person name="Gilbert J.A."/>
            <person name="Pupko T."/>
            <person name="Shuman H.A."/>
            <person name="Segal G."/>
        </authorList>
    </citation>
    <scope>NUCLEOTIDE SEQUENCE [LARGE SCALE GENOMIC DNA]</scope>
    <source>
        <strain evidence="1 2">ATCC 51914</strain>
    </source>
</reference>
<dbReference type="RefSeq" id="WP_058479844.1">
    <property type="nucleotide sequence ID" value="NZ_CAAAIQ010000025.1"/>
</dbReference>
<comment type="caution">
    <text evidence="1">The sequence shown here is derived from an EMBL/GenBank/DDBJ whole genome shotgun (WGS) entry which is preliminary data.</text>
</comment>
<organism evidence="1 2">
    <name type="scientific">Legionella waltersii</name>
    <dbReference type="NCBI Taxonomy" id="66969"/>
    <lineage>
        <taxon>Bacteria</taxon>
        <taxon>Pseudomonadati</taxon>
        <taxon>Pseudomonadota</taxon>
        <taxon>Gammaproteobacteria</taxon>
        <taxon>Legionellales</taxon>
        <taxon>Legionellaceae</taxon>
        <taxon>Legionella</taxon>
    </lineage>
</organism>